<feature type="region of interest" description="Disordered" evidence="4">
    <location>
        <begin position="166"/>
        <end position="232"/>
    </location>
</feature>
<dbReference type="InterPro" id="IPR009071">
    <property type="entry name" value="HMG_box_dom"/>
</dbReference>
<dbReference type="InterPro" id="IPR050140">
    <property type="entry name" value="SRY-related_HMG-box_TF-like"/>
</dbReference>
<dbReference type="CDD" id="cd01389">
    <property type="entry name" value="HMG-box_ROX1-like"/>
    <property type="match status" value="1"/>
</dbReference>
<dbReference type="AlphaFoldDB" id="A0A9P5PVP9"/>
<sequence>MSDRRFTKLKKTLVHYLTNTAVGSILRYCATVVKIWSFRNVQVEWRKMSLEAVVKLLLKLKAVPKKKVSSSGVIMPKDRTRKPRKGDSNYVPRPRNSWIIFRSERSEAIKRDEGKVPAQLVSKIVSEEWSSMTVEMKKLWAQRAEAEKRAHKKKFPDYRYQPTRRVLKATKSPGERELSTLSSDSWASGITDRSSSSPPSAHASDSRPPSATDFPDFNVHPGNGTEHHSGSPTGYGCYHENCETFESPAPFNDTFFPGPGASSANPPVHLGNGAEYYSGPPPAAYGYDHENRETFEGPVPFNDTFSARPVASFANPPVPTPSMMLNIPSLGPNDNGFNTQSQDPFGNSYNSFAQDSNGNVGDLSWNPPDITNWDENFLRSVDHAIQATGDDYIHMDQLEYGNLDISLGNVAGVPALTPQLQAHSAYHGSSNQLPPQLSQGLIFPSAPVQQPPREYLGLISSGQVEESQVAGSSQSFDEAYINHANQDWSTTGNGNATGQGYYYK</sequence>
<evidence type="ECO:0000313" key="7">
    <source>
        <dbReference type="Proteomes" id="UP000772434"/>
    </source>
</evidence>
<dbReference type="EMBL" id="JADNRY010000037">
    <property type="protein sequence ID" value="KAF9070808.1"/>
    <property type="molecule type" value="Genomic_DNA"/>
</dbReference>
<keyword evidence="7" id="KW-1185">Reference proteome</keyword>
<dbReference type="OrthoDB" id="6247875at2759"/>
<keyword evidence="1 3" id="KW-0238">DNA-binding</keyword>
<evidence type="ECO:0000259" key="5">
    <source>
        <dbReference type="PROSITE" id="PS50118"/>
    </source>
</evidence>
<accession>A0A9P5PVP9</accession>
<evidence type="ECO:0000256" key="3">
    <source>
        <dbReference type="PROSITE-ProRule" id="PRU00267"/>
    </source>
</evidence>
<gene>
    <name evidence="6" type="ORF">BDP27DRAFT_1362276</name>
</gene>
<dbReference type="InterPro" id="IPR036910">
    <property type="entry name" value="HMG_box_dom_sf"/>
</dbReference>
<dbReference type="PROSITE" id="PS50118">
    <property type="entry name" value="HMG_BOX_2"/>
    <property type="match status" value="1"/>
</dbReference>
<organism evidence="6 7">
    <name type="scientific">Rhodocollybia butyracea</name>
    <dbReference type="NCBI Taxonomy" id="206335"/>
    <lineage>
        <taxon>Eukaryota</taxon>
        <taxon>Fungi</taxon>
        <taxon>Dikarya</taxon>
        <taxon>Basidiomycota</taxon>
        <taxon>Agaricomycotina</taxon>
        <taxon>Agaricomycetes</taxon>
        <taxon>Agaricomycetidae</taxon>
        <taxon>Agaricales</taxon>
        <taxon>Marasmiineae</taxon>
        <taxon>Omphalotaceae</taxon>
        <taxon>Rhodocollybia</taxon>
    </lineage>
</organism>
<dbReference type="GO" id="GO:0000978">
    <property type="term" value="F:RNA polymerase II cis-regulatory region sequence-specific DNA binding"/>
    <property type="evidence" value="ECO:0007669"/>
    <property type="project" value="TreeGrafter"/>
</dbReference>
<dbReference type="PANTHER" id="PTHR10270">
    <property type="entry name" value="SOX TRANSCRIPTION FACTOR"/>
    <property type="match status" value="1"/>
</dbReference>
<dbReference type="SUPFAM" id="SSF47095">
    <property type="entry name" value="HMG-box"/>
    <property type="match status" value="1"/>
</dbReference>
<evidence type="ECO:0000256" key="4">
    <source>
        <dbReference type="SAM" id="MobiDB-lite"/>
    </source>
</evidence>
<feature type="domain" description="HMG box" evidence="5">
    <location>
        <begin position="91"/>
        <end position="159"/>
    </location>
</feature>
<dbReference type="SMART" id="SM00398">
    <property type="entry name" value="HMG"/>
    <property type="match status" value="1"/>
</dbReference>
<keyword evidence="3" id="KW-0539">Nucleus</keyword>
<feature type="DNA-binding region" description="HMG box" evidence="3">
    <location>
        <begin position="91"/>
        <end position="159"/>
    </location>
</feature>
<dbReference type="GO" id="GO:0005634">
    <property type="term" value="C:nucleus"/>
    <property type="evidence" value="ECO:0007669"/>
    <property type="project" value="UniProtKB-UniRule"/>
</dbReference>
<dbReference type="GO" id="GO:0001228">
    <property type="term" value="F:DNA-binding transcription activator activity, RNA polymerase II-specific"/>
    <property type="evidence" value="ECO:0007669"/>
    <property type="project" value="TreeGrafter"/>
</dbReference>
<name>A0A9P5PVP9_9AGAR</name>
<feature type="compositionally biased region" description="Low complexity" evidence="4">
    <location>
        <begin position="192"/>
        <end position="211"/>
    </location>
</feature>
<keyword evidence="2" id="KW-0804">Transcription</keyword>
<evidence type="ECO:0000313" key="6">
    <source>
        <dbReference type="EMBL" id="KAF9070808.1"/>
    </source>
</evidence>
<evidence type="ECO:0000256" key="2">
    <source>
        <dbReference type="ARBA" id="ARBA00023163"/>
    </source>
</evidence>
<reference evidence="6" key="1">
    <citation type="submission" date="2020-11" db="EMBL/GenBank/DDBJ databases">
        <authorList>
            <consortium name="DOE Joint Genome Institute"/>
            <person name="Ahrendt S."/>
            <person name="Riley R."/>
            <person name="Andreopoulos W."/>
            <person name="Labutti K."/>
            <person name="Pangilinan J."/>
            <person name="Ruiz-Duenas F.J."/>
            <person name="Barrasa J.M."/>
            <person name="Sanchez-Garcia M."/>
            <person name="Camarero S."/>
            <person name="Miyauchi S."/>
            <person name="Serrano A."/>
            <person name="Linde D."/>
            <person name="Babiker R."/>
            <person name="Drula E."/>
            <person name="Ayuso-Fernandez I."/>
            <person name="Pacheco R."/>
            <person name="Padilla G."/>
            <person name="Ferreira P."/>
            <person name="Barriuso J."/>
            <person name="Kellner H."/>
            <person name="Castanera R."/>
            <person name="Alfaro M."/>
            <person name="Ramirez L."/>
            <person name="Pisabarro A.G."/>
            <person name="Kuo A."/>
            <person name="Tritt A."/>
            <person name="Lipzen A."/>
            <person name="He G."/>
            <person name="Yan M."/>
            <person name="Ng V."/>
            <person name="Cullen D."/>
            <person name="Martin F."/>
            <person name="Rosso M.-N."/>
            <person name="Henrissat B."/>
            <person name="Hibbett D."/>
            <person name="Martinez A.T."/>
            <person name="Grigoriev I.V."/>
        </authorList>
    </citation>
    <scope>NUCLEOTIDE SEQUENCE</scope>
    <source>
        <strain evidence="6">AH 40177</strain>
    </source>
</reference>
<proteinExistence type="predicted"/>
<comment type="caution">
    <text evidence="6">The sequence shown here is derived from an EMBL/GenBank/DDBJ whole genome shotgun (WGS) entry which is preliminary data.</text>
</comment>
<feature type="compositionally biased region" description="Polar residues" evidence="4">
    <location>
        <begin position="179"/>
        <end position="188"/>
    </location>
</feature>
<dbReference type="Pfam" id="PF00505">
    <property type="entry name" value="HMG_box"/>
    <property type="match status" value="1"/>
</dbReference>
<protein>
    <recommendedName>
        <fullName evidence="5">HMG box domain-containing protein</fullName>
    </recommendedName>
</protein>
<evidence type="ECO:0000256" key="1">
    <source>
        <dbReference type="ARBA" id="ARBA00023125"/>
    </source>
</evidence>
<dbReference type="Proteomes" id="UP000772434">
    <property type="component" value="Unassembled WGS sequence"/>
</dbReference>
<dbReference type="Gene3D" id="1.10.30.10">
    <property type="entry name" value="High mobility group box domain"/>
    <property type="match status" value="1"/>
</dbReference>
<dbReference type="PANTHER" id="PTHR10270:SF161">
    <property type="entry name" value="SEX-DETERMINING REGION Y PROTEIN"/>
    <property type="match status" value="1"/>
</dbReference>
<dbReference type="GO" id="GO:0030154">
    <property type="term" value="P:cell differentiation"/>
    <property type="evidence" value="ECO:0007669"/>
    <property type="project" value="TreeGrafter"/>
</dbReference>